<sequence>MTADRFESMRRAMVSNQLRTTSVDDPRVVDAMARVPREDYVPADRRDVAYTDISIPLVNGRALNSPMATARLINEAGITASDHVLIVGAATGYAVAVATLLAKSVVGLECDAALATAGDVVGPLEAGAADHGPFDVIVIDGAVEEVPSALIDQLAPGGRLATATIENGVTRLAVGRRGGAGFALSAFADADAVVLPGFARPRAFVF</sequence>
<dbReference type="Gene3D" id="3.40.50.150">
    <property type="entry name" value="Vaccinia Virus protein VP39"/>
    <property type="match status" value="1"/>
</dbReference>
<protein>
    <recommendedName>
        <fullName evidence="2">Protein-L-isoaspartate O-methyltransferase</fullName>
    </recommendedName>
    <alternativeName>
        <fullName evidence="3">Protein L-isoaspartyl methyltransferase</fullName>
    </alternativeName>
</protein>
<keyword evidence="4" id="KW-0489">Methyltransferase</keyword>
<dbReference type="Proteomes" id="UP000276254">
    <property type="component" value="Chromosome"/>
</dbReference>
<dbReference type="AlphaFoldDB" id="A0A494TNN8"/>
<dbReference type="KEGG" id="spha:D3Y57_18005"/>
<dbReference type="PANTHER" id="PTHR11579">
    <property type="entry name" value="PROTEIN-L-ISOASPARTATE O-METHYLTRANSFERASE"/>
    <property type="match status" value="1"/>
</dbReference>
<dbReference type="RefSeq" id="WP_121154817.1">
    <property type="nucleotide sequence ID" value="NZ_CP032829.1"/>
</dbReference>
<evidence type="ECO:0000313" key="4">
    <source>
        <dbReference type="EMBL" id="AYJ87471.1"/>
    </source>
</evidence>
<keyword evidence="4" id="KW-0808">Transferase</keyword>
<dbReference type="SUPFAM" id="SSF53335">
    <property type="entry name" value="S-adenosyl-L-methionine-dependent methyltransferases"/>
    <property type="match status" value="1"/>
</dbReference>
<proteinExistence type="inferred from homology"/>
<dbReference type="GO" id="GO:0032259">
    <property type="term" value="P:methylation"/>
    <property type="evidence" value="ECO:0007669"/>
    <property type="project" value="UniProtKB-KW"/>
</dbReference>
<gene>
    <name evidence="4" type="ORF">D3Y57_18005</name>
</gene>
<keyword evidence="5" id="KW-1185">Reference proteome</keyword>
<reference evidence="4 5" key="1">
    <citation type="submission" date="2018-09" db="EMBL/GenBank/DDBJ databases">
        <title>Sphingomonas peninsula sp. nov., isolated from fildes peninsula, Antarctic soil.</title>
        <authorList>
            <person name="Yingchao G."/>
        </authorList>
    </citation>
    <scope>NUCLEOTIDE SEQUENCE [LARGE SCALE GENOMIC DNA]</scope>
    <source>
        <strain evidence="4 5">YZ-8</strain>
    </source>
</reference>
<dbReference type="EMBL" id="CP032829">
    <property type="protein sequence ID" value="AYJ87471.1"/>
    <property type="molecule type" value="Genomic_DNA"/>
</dbReference>
<name>A0A494TNN8_SPHPE</name>
<dbReference type="Pfam" id="PF01135">
    <property type="entry name" value="PCMT"/>
    <property type="match status" value="1"/>
</dbReference>
<evidence type="ECO:0000313" key="5">
    <source>
        <dbReference type="Proteomes" id="UP000276254"/>
    </source>
</evidence>
<dbReference type="InterPro" id="IPR029063">
    <property type="entry name" value="SAM-dependent_MTases_sf"/>
</dbReference>
<dbReference type="GO" id="GO:0005737">
    <property type="term" value="C:cytoplasm"/>
    <property type="evidence" value="ECO:0007669"/>
    <property type="project" value="TreeGrafter"/>
</dbReference>
<accession>A0A494TNN8</accession>
<comment type="similarity">
    <text evidence="1">Belongs to the methyltransferase superfamily. L-isoaspartyl/D-aspartyl protein methyltransferase family.</text>
</comment>
<evidence type="ECO:0000256" key="2">
    <source>
        <dbReference type="ARBA" id="ARBA00013346"/>
    </source>
</evidence>
<evidence type="ECO:0000256" key="3">
    <source>
        <dbReference type="ARBA" id="ARBA00030757"/>
    </source>
</evidence>
<dbReference type="GO" id="GO:0004719">
    <property type="term" value="F:protein-L-isoaspartate (D-aspartate) O-methyltransferase activity"/>
    <property type="evidence" value="ECO:0007669"/>
    <property type="project" value="InterPro"/>
</dbReference>
<dbReference type="OrthoDB" id="9798496at2"/>
<organism evidence="4 5">
    <name type="scientific">Sphingomonas paeninsulae</name>
    <dbReference type="NCBI Taxonomy" id="2319844"/>
    <lineage>
        <taxon>Bacteria</taxon>
        <taxon>Pseudomonadati</taxon>
        <taxon>Pseudomonadota</taxon>
        <taxon>Alphaproteobacteria</taxon>
        <taxon>Sphingomonadales</taxon>
        <taxon>Sphingomonadaceae</taxon>
        <taxon>Sphingomonas</taxon>
    </lineage>
</organism>
<dbReference type="InterPro" id="IPR000682">
    <property type="entry name" value="PCMT"/>
</dbReference>
<dbReference type="PANTHER" id="PTHR11579:SF18">
    <property type="entry name" value="PROTEIN-L-ISOASPARTATE O-METHYLTRANSFERASE"/>
    <property type="match status" value="1"/>
</dbReference>
<evidence type="ECO:0000256" key="1">
    <source>
        <dbReference type="ARBA" id="ARBA00005369"/>
    </source>
</evidence>